<keyword evidence="4" id="KW-0547">Nucleotide-binding</keyword>
<dbReference type="GeneID" id="69824067"/>
<dbReference type="Gene3D" id="3.40.50.300">
    <property type="entry name" value="P-loop containing nucleotide triphosphate hydrolases"/>
    <property type="match status" value="1"/>
</dbReference>
<accession>A0A226V7P2</accession>
<dbReference type="Proteomes" id="UP000198437">
    <property type="component" value="Unassembled WGS sequence"/>
</dbReference>
<keyword evidence="1" id="KW-0378">Hydrolase</keyword>
<evidence type="ECO:0000313" key="7">
    <source>
        <dbReference type="Proteomes" id="UP000322051"/>
    </source>
</evidence>
<dbReference type="GO" id="GO:0005524">
    <property type="term" value="F:ATP binding"/>
    <property type="evidence" value="ECO:0007669"/>
    <property type="project" value="UniProtKB-KW"/>
</dbReference>
<dbReference type="InterPro" id="IPR004256">
    <property type="entry name" value="DUF234"/>
</dbReference>
<sequence length="465" mass="53883">MQHFVGRNNELNDLNAKYQSPNFEMIVIYGRRRVGKTALISEFIQNKPAIYYQGIESTGDMNLKNLSEKINDLKNDDFNTASYADFEKAFTEVQNIANHLEQKLVFVIDEYPFLARSEHSVSSILQYVIDHVYKKYNNVMLILCGSSMSFMERQVLGYKSPLYGRKTGQLKLEPFDLFESETMLPSVNKSDLLGYYGITGGIPQYLAYINPEISLRDNIRQMFFSPVAPLRDEPNVLMQEEMRNPATYNAILKTIANGSNHYNDIVQATDITSSSLTPYLKNLIDIGVIQKKQPLFNKNNRKAYYYIVDGLFRFWFKFVDGETDLIVRGQVDRLLDYIMSELPRFLGPVFEQASGDWLWRQNDLPIGIRTIGQWWGPNPAKKREEEIDIVAPDFTNNQAIIGECKWRAKDKIKPEMIDTLVERSFLVPKIKQSYLYFFAKEATPGFKAYAQKNNVTVIEYQHFFE</sequence>
<dbReference type="SUPFAM" id="SSF52540">
    <property type="entry name" value="P-loop containing nucleoside triphosphate hydrolases"/>
    <property type="match status" value="1"/>
</dbReference>
<organism evidence="5 6">
    <name type="scientific">Lactobacillus crispatus</name>
    <dbReference type="NCBI Taxonomy" id="47770"/>
    <lineage>
        <taxon>Bacteria</taxon>
        <taxon>Bacillati</taxon>
        <taxon>Bacillota</taxon>
        <taxon>Bacilli</taxon>
        <taxon>Lactobacillales</taxon>
        <taxon>Lactobacillaceae</taxon>
        <taxon>Lactobacillus</taxon>
    </lineage>
</organism>
<evidence type="ECO:0000313" key="4">
    <source>
        <dbReference type="EMBL" id="KAA8798448.1"/>
    </source>
</evidence>
<dbReference type="PANTHER" id="PTHR34704">
    <property type="entry name" value="ATPASE"/>
    <property type="match status" value="1"/>
</dbReference>
<dbReference type="EMBL" id="VUAO01000009">
    <property type="protein sequence ID" value="KAA8798448.1"/>
    <property type="molecule type" value="Genomic_DNA"/>
</dbReference>
<dbReference type="EMBL" id="LYQW01000006">
    <property type="protein sequence ID" value="OXC23629.1"/>
    <property type="molecule type" value="Genomic_DNA"/>
</dbReference>
<dbReference type="Pfam" id="PF01637">
    <property type="entry name" value="ATPase_2"/>
    <property type="match status" value="1"/>
</dbReference>
<dbReference type="Proteomes" id="UP000322051">
    <property type="component" value="Unassembled WGS sequence"/>
</dbReference>
<evidence type="ECO:0000256" key="1">
    <source>
        <dbReference type="ARBA" id="ARBA00022801"/>
    </source>
</evidence>
<reference evidence="4 7" key="2">
    <citation type="submission" date="2019-09" db="EMBL/GenBank/DDBJ databases">
        <title>Comparative analysis of L. crispatus genomes revealed niche specific adaptation to different host and body sites.</title>
        <authorList>
            <person name="Pan M."/>
            <person name="Hidalgo-Cantabrana C."/>
            <person name="Barrangou R."/>
        </authorList>
    </citation>
    <scope>NUCLEOTIDE SEQUENCE [LARGE SCALE GENOMIC DNA]</scope>
    <source>
        <strain evidence="4 7">NCK973</strain>
    </source>
</reference>
<dbReference type="InterPro" id="IPR027417">
    <property type="entry name" value="P-loop_NTPase"/>
</dbReference>
<gene>
    <name evidence="5" type="ORF">AYP82_06320</name>
    <name evidence="4" type="ORF">F1C02_04590</name>
</gene>
<dbReference type="InterPro" id="IPR011579">
    <property type="entry name" value="ATPase_dom"/>
</dbReference>
<dbReference type="SUPFAM" id="SSF46785">
    <property type="entry name" value="Winged helix' DNA-binding domain"/>
    <property type="match status" value="1"/>
</dbReference>
<dbReference type="InterPro" id="IPR036390">
    <property type="entry name" value="WH_DNA-bd_sf"/>
</dbReference>
<comment type="caution">
    <text evidence="5">The sequence shown here is derived from an EMBL/GenBank/DDBJ whole genome shotgun (WGS) entry which is preliminary data.</text>
</comment>
<dbReference type="InterPro" id="IPR011335">
    <property type="entry name" value="Restrct_endonuc-II-like"/>
</dbReference>
<dbReference type="SUPFAM" id="SSF52980">
    <property type="entry name" value="Restriction endonuclease-like"/>
    <property type="match status" value="1"/>
</dbReference>
<reference evidence="5 6" key="1">
    <citation type="submission" date="2016-05" db="EMBL/GenBank/DDBJ databases">
        <authorList>
            <person name="Johnson T.J."/>
            <person name="Youmans B.P."/>
            <person name="Case K.A."/>
        </authorList>
    </citation>
    <scope>NUCLEOTIDE SEQUENCE [LARGE SCALE GENOMIC DNA]</scope>
    <source>
        <strain evidence="5 6">UMNLC6</strain>
    </source>
</reference>
<proteinExistence type="predicted"/>
<dbReference type="Gene3D" id="1.10.10.10">
    <property type="entry name" value="Winged helix-like DNA-binding domain superfamily/Winged helix DNA-binding domain"/>
    <property type="match status" value="1"/>
</dbReference>
<evidence type="ECO:0000259" key="3">
    <source>
        <dbReference type="Pfam" id="PF03008"/>
    </source>
</evidence>
<evidence type="ECO:0000313" key="6">
    <source>
        <dbReference type="Proteomes" id="UP000198437"/>
    </source>
</evidence>
<dbReference type="GO" id="GO:0016787">
    <property type="term" value="F:hydrolase activity"/>
    <property type="evidence" value="ECO:0007669"/>
    <property type="project" value="UniProtKB-KW"/>
</dbReference>
<name>A0A226V7P2_9LACO</name>
<dbReference type="AlphaFoldDB" id="A0A226V7P2"/>
<dbReference type="RefSeq" id="WP_089143436.1">
    <property type="nucleotide sequence ID" value="NZ_CP039266.1"/>
</dbReference>
<evidence type="ECO:0000259" key="2">
    <source>
        <dbReference type="Pfam" id="PF01637"/>
    </source>
</evidence>
<feature type="domain" description="ATPase" evidence="2">
    <location>
        <begin position="4"/>
        <end position="208"/>
    </location>
</feature>
<dbReference type="PANTHER" id="PTHR34704:SF1">
    <property type="entry name" value="ATPASE"/>
    <property type="match status" value="1"/>
</dbReference>
<dbReference type="Pfam" id="PF03008">
    <property type="entry name" value="DUF234"/>
    <property type="match status" value="1"/>
</dbReference>
<dbReference type="InterPro" id="IPR036388">
    <property type="entry name" value="WH-like_DNA-bd_sf"/>
</dbReference>
<protein>
    <submittedName>
        <fullName evidence="4">ATP-binding protein</fullName>
    </submittedName>
    <submittedName>
        <fullName evidence="5">ATPase</fullName>
    </submittedName>
</protein>
<evidence type="ECO:0000313" key="5">
    <source>
        <dbReference type="EMBL" id="OXC23629.1"/>
    </source>
</evidence>
<keyword evidence="4" id="KW-0067">ATP-binding</keyword>
<feature type="domain" description="DUF234" evidence="3">
    <location>
        <begin position="315"/>
        <end position="409"/>
    </location>
</feature>